<evidence type="ECO:0000313" key="10">
    <source>
        <dbReference type="Proteomes" id="UP000735302"/>
    </source>
</evidence>
<gene>
    <name evidence="9" type="ORF">PoB_005564000</name>
</gene>
<dbReference type="Pfam" id="PF00083">
    <property type="entry name" value="Sugar_tr"/>
    <property type="match status" value="1"/>
</dbReference>
<evidence type="ECO:0000259" key="8">
    <source>
        <dbReference type="PROSITE" id="PS50850"/>
    </source>
</evidence>
<organism evidence="9 10">
    <name type="scientific">Plakobranchus ocellatus</name>
    <dbReference type="NCBI Taxonomy" id="259542"/>
    <lineage>
        <taxon>Eukaryota</taxon>
        <taxon>Metazoa</taxon>
        <taxon>Spiralia</taxon>
        <taxon>Lophotrochozoa</taxon>
        <taxon>Mollusca</taxon>
        <taxon>Gastropoda</taxon>
        <taxon>Heterobranchia</taxon>
        <taxon>Euthyneura</taxon>
        <taxon>Panpulmonata</taxon>
        <taxon>Sacoglossa</taxon>
        <taxon>Placobranchoidea</taxon>
        <taxon>Plakobranchidae</taxon>
        <taxon>Plakobranchus</taxon>
    </lineage>
</organism>
<keyword evidence="4 7" id="KW-0812">Transmembrane</keyword>
<evidence type="ECO:0000256" key="5">
    <source>
        <dbReference type="ARBA" id="ARBA00022989"/>
    </source>
</evidence>
<evidence type="ECO:0000256" key="7">
    <source>
        <dbReference type="SAM" id="Phobius"/>
    </source>
</evidence>
<feature type="transmembrane region" description="Helical" evidence="7">
    <location>
        <begin position="28"/>
        <end position="46"/>
    </location>
</feature>
<evidence type="ECO:0000256" key="1">
    <source>
        <dbReference type="ARBA" id="ARBA00004141"/>
    </source>
</evidence>
<dbReference type="InterPro" id="IPR036259">
    <property type="entry name" value="MFS_trans_sf"/>
</dbReference>
<dbReference type="InterPro" id="IPR005828">
    <property type="entry name" value="MFS_sugar_transport-like"/>
</dbReference>
<dbReference type="Proteomes" id="UP000735302">
    <property type="component" value="Unassembled WGS sequence"/>
</dbReference>
<dbReference type="InterPro" id="IPR005829">
    <property type="entry name" value="Sugar_transporter_CS"/>
</dbReference>
<dbReference type="EMBL" id="BLXT01006120">
    <property type="protein sequence ID" value="GFO29135.1"/>
    <property type="molecule type" value="Genomic_DNA"/>
</dbReference>
<evidence type="ECO:0000313" key="9">
    <source>
        <dbReference type="EMBL" id="GFO29135.1"/>
    </source>
</evidence>
<dbReference type="GO" id="GO:0005366">
    <property type="term" value="F:myo-inositol:proton symporter activity"/>
    <property type="evidence" value="ECO:0007669"/>
    <property type="project" value="TreeGrafter"/>
</dbReference>
<evidence type="ECO:0000256" key="3">
    <source>
        <dbReference type="ARBA" id="ARBA00022448"/>
    </source>
</evidence>
<dbReference type="Gene3D" id="1.20.1250.20">
    <property type="entry name" value="MFS general substrate transporter like domains"/>
    <property type="match status" value="1"/>
</dbReference>
<accession>A0AAV4CBU3</accession>
<keyword evidence="5 7" id="KW-1133">Transmembrane helix</keyword>
<comment type="subcellular location">
    <subcellularLocation>
        <location evidence="1">Membrane</location>
        <topology evidence="1">Multi-pass membrane protein</topology>
    </subcellularLocation>
</comment>
<evidence type="ECO:0000256" key="2">
    <source>
        <dbReference type="ARBA" id="ARBA00010992"/>
    </source>
</evidence>
<feature type="transmembrane region" description="Helical" evidence="7">
    <location>
        <begin position="58"/>
        <end position="83"/>
    </location>
</feature>
<dbReference type="PROSITE" id="PS00217">
    <property type="entry name" value="SUGAR_TRANSPORT_2"/>
    <property type="match status" value="1"/>
</dbReference>
<dbReference type="PANTHER" id="PTHR48020">
    <property type="entry name" value="PROTON MYO-INOSITOL COTRANSPORTER"/>
    <property type="match status" value="1"/>
</dbReference>
<comment type="caution">
    <text evidence="9">The sequence shown here is derived from an EMBL/GenBank/DDBJ whole genome shotgun (WGS) entry which is preliminary data.</text>
</comment>
<sequence length="88" mass="9037">MLSSVVFTVGGILMGAAPTKETLLLGRIVAGLGVGLASVVVPVYVAEASPPHNRGRLVSLHQLLINTGIIVSSLLAGGFSYVVPNGWR</sequence>
<dbReference type="SUPFAM" id="SSF103473">
    <property type="entry name" value="MFS general substrate transporter"/>
    <property type="match status" value="1"/>
</dbReference>
<dbReference type="PROSITE" id="PS50850">
    <property type="entry name" value="MFS"/>
    <property type="match status" value="1"/>
</dbReference>
<evidence type="ECO:0000256" key="4">
    <source>
        <dbReference type="ARBA" id="ARBA00022692"/>
    </source>
</evidence>
<dbReference type="PANTHER" id="PTHR48020:SF12">
    <property type="entry name" value="PROTON MYO-INOSITOL COTRANSPORTER"/>
    <property type="match status" value="1"/>
</dbReference>
<protein>
    <submittedName>
        <fullName evidence="9">Proton myo-inositol cotransporter-like</fullName>
    </submittedName>
</protein>
<feature type="domain" description="Major facilitator superfamily (MFS) profile" evidence="8">
    <location>
        <begin position="1"/>
        <end position="88"/>
    </location>
</feature>
<reference evidence="9 10" key="1">
    <citation type="journal article" date="2021" name="Elife">
        <title>Chloroplast acquisition without the gene transfer in kleptoplastic sea slugs, Plakobranchus ocellatus.</title>
        <authorList>
            <person name="Maeda T."/>
            <person name="Takahashi S."/>
            <person name="Yoshida T."/>
            <person name="Shimamura S."/>
            <person name="Takaki Y."/>
            <person name="Nagai Y."/>
            <person name="Toyoda A."/>
            <person name="Suzuki Y."/>
            <person name="Arimoto A."/>
            <person name="Ishii H."/>
            <person name="Satoh N."/>
            <person name="Nishiyama T."/>
            <person name="Hasebe M."/>
            <person name="Maruyama T."/>
            <person name="Minagawa J."/>
            <person name="Obokata J."/>
            <person name="Shigenobu S."/>
        </authorList>
    </citation>
    <scope>NUCLEOTIDE SEQUENCE [LARGE SCALE GENOMIC DNA]</scope>
</reference>
<dbReference type="AlphaFoldDB" id="A0AAV4CBU3"/>
<dbReference type="GO" id="GO:0016324">
    <property type="term" value="C:apical plasma membrane"/>
    <property type="evidence" value="ECO:0007669"/>
    <property type="project" value="TreeGrafter"/>
</dbReference>
<keyword evidence="10" id="KW-1185">Reference proteome</keyword>
<keyword evidence="6 7" id="KW-0472">Membrane</keyword>
<comment type="similarity">
    <text evidence="2">Belongs to the major facilitator superfamily. Sugar transporter (TC 2.A.1.1) family.</text>
</comment>
<dbReference type="InterPro" id="IPR050814">
    <property type="entry name" value="Myo-inositol_Transporter"/>
</dbReference>
<dbReference type="InterPro" id="IPR020846">
    <property type="entry name" value="MFS_dom"/>
</dbReference>
<evidence type="ECO:0000256" key="6">
    <source>
        <dbReference type="ARBA" id="ARBA00023136"/>
    </source>
</evidence>
<proteinExistence type="inferred from homology"/>
<name>A0AAV4CBU3_9GAST</name>
<keyword evidence="3" id="KW-0813">Transport</keyword>